<dbReference type="PROSITE" id="PS00107">
    <property type="entry name" value="PROTEIN_KINASE_ATP"/>
    <property type="match status" value="1"/>
</dbReference>
<dbReference type="PANTHER" id="PTHR45832:SF8">
    <property type="entry name" value="PROTEIN KINASE DOMAIN-CONTAINING PROTEIN"/>
    <property type="match status" value="1"/>
</dbReference>
<dbReference type="InterPro" id="IPR051931">
    <property type="entry name" value="PAK3-like"/>
</dbReference>
<keyword evidence="5 8" id="KW-0547">Nucleotide-binding</keyword>
<dbReference type="SUPFAM" id="SSF56112">
    <property type="entry name" value="Protein kinase-like (PK-like)"/>
    <property type="match status" value="1"/>
</dbReference>
<accession>A0A2B4S8U4</accession>
<dbReference type="PROSITE" id="PS50011">
    <property type="entry name" value="PROTEIN_KINASE_DOM"/>
    <property type="match status" value="1"/>
</dbReference>
<keyword evidence="6 8" id="KW-0067">ATP-binding</keyword>
<evidence type="ECO:0000256" key="3">
    <source>
        <dbReference type="ARBA" id="ARBA00022679"/>
    </source>
</evidence>
<evidence type="ECO:0000256" key="5">
    <source>
        <dbReference type="ARBA" id="ARBA00022741"/>
    </source>
</evidence>
<dbReference type="Pfam" id="PF00069">
    <property type="entry name" value="Pkinase"/>
    <property type="match status" value="1"/>
</dbReference>
<sequence length="301" mass="34124">MYSDSPVSHEQFRKALELVVTSTGPPENLDNFIKIGEGSTGVVCLARDNKTKRQVAVKKMDLKKQQRRELLFNEVVIMRDYPHPNIVEMYGSYLVEDELWVVMEFLEGGSLTDIITHTNLSEEQVSCVCRAVLKALAFLHPQGVIHRDIKSDSILLTTSGQVKLSDFGFCAQVTEDMPRRKSLVGTPYWMAPEVISRQPYGTEADIWSLGIMVLEMIDGEPPYFSEPPLQAMRKLRDLDPPISTMNDEMSPRMLSFLEKTLERDPTQRASAFELLNHSFIRSTANSTSLADMMKSFRHSVC</sequence>
<dbReference type="CDD" id="cd06648">
    <property type="entry name" value="STKc_PAK_II"/>
    <property type="match status" value="1"/>
</dbReference>
<gene>
    <name evidence="10" type="primary">mbt</name>
    <name evidence="10" type="ORF">AWC38_SpisGene10159</name>
</gene>
<dbReference type="FunFam" id="1.10.510.10:FF:000768">
    <property type="entry name" value="Non-specific serine/threonine protein kinase"/>
    <property type="match status" value="1"/>
</dbReference>
<evidence type="ECO:0000256" key="1">
    <source>
        <dbReference type="ARBA" id="ARBA00001946"/>
    </source>
</evidence>
<dbReference type="OrthoDB" id="1022360at2759"/>
<feature type="domain" description="Protein kinase" evidence="9">
    <location>
        <begin position="29"/>
        <end position="280"/>
    </location>
</feature>
<evidence type="ECO:0000256" key="6">
    <source>
        <dbReference type="ARBA" id="ARBA00022840"/>
    </source>
</evidence>
<evidence type="ECO:0000256" key="7">
    <source>
        <dbReference type="ARBA" id="ARBA00022842"/>
    </source>
</evidence>
<keyword evidence="10" id="KW-0418">Kinase</keyword>
<dbReference type="STRING" id="50429.A0A2B4S8U4"/>
<dbReference type="GO" id="GO:0046872">
    <property type="term" value="F:metal ion binding"/>
    <property type="evidence" value="ECO:0007669"/>
    <property type="project" value="UniProtKB-KW"/>
</dbReference>
<dbReference type="GO" id="GO:0005524">
    <property type="term" value="F:ATP binding"/>
    <property type="evidence" value="ECO:0007669"/>
    <property type="project" value="UniProtKB-UniRule"/>
</dbReference>
<dbReference type="FunFam" id="3.30.200.20:FF:001543">
    <property type="entry name" value="Serine/threonine protein kinase, putative"/>
    <property type="match status" value="1"/>
</dbReference>
<dbReference type="AlphaFoldDB" id="A0A2B4S8U4"/>
<comment type="cofactor">
    <cofactor evidence="1">
        <name>Mg(2+)</name>
        <dbReference type="ChEBI" id="CHEBI:18420"/>
    </cofactor>
</comment>
<dbReference type="InterPro" id="IPR011009">
    <property type="entry name" value="Kinase-like_dom_sf"/>
</dbReference>
<comment type="caution">
    <text evidence="10">The sequence shown here is derived from an EMBL/GenBank/DDBJ whole genome shotgun (WGS) entry which is preliminary data.</text>
</comment>
<dbReference type="Gene3D" id="3.30.200.20">
    <property type="entry name" value="Phosphorylase Kinase, domain 1"/>
    <property type="match status" value="1"/>
</dbReference>
<keyword evidence="11" id="KW-1185">Reference proteome</keyword>
<name>A0A2B4S8U4_STYPI</name>
<evidence type="ECO:0000256" key="4">
    <source>
        <dbReference type="ARBA" id="ARBA00022723"/>
    </source>
</evidence>
<dbReference type="GO" id="GO:0004674">
    <property type="term" value="F:protein serine/threonine kinase activity"/>
    <property type="evidence" value="ECO:0007669"/>
    <property type="project" value="UniProtKB-EC"/>
</dbReference>
<evidence type="ECO:0000259" key="9">
    <source>
        <dbReference type="PROSITE" id="PS50011"/>
    </source>
</evidence>
<dbReference type="EC" id="2.7.11.1" evidence="2"/>
<dbReference type="EMBL" id="LSMT01000156">
    <property type="protein sequence ID" value="PFX25220.1"/>
    <property type="molecule type" value="Genomic_DNA"/>
</dbReference>
<protein>
    <recommendedName>
        <fullName evidence="2">non-specific serine/threonine protein kinase</fullName>
        <ecNumber evidence="2">2.7.11.1</ecNumber>
    </recommendedName>
</protein>
<evidence type="ECO:0000256" key="2">
    <source>
        <dbReference type="ARBA" id="ARBA00012513"/>
    </source>
</evidence>
<keyword evidence="3" id="KW-0808">Transferase</keyword>
<keyword evidence="7" id="KW-0460">Magnesium</keyword>
<evidence type="ECO:0000256" key="8">
    <source>
        <dbReference type="PROSITE-ProRule" id="PRU10141"/>
    </source>
</evidence>
<evidence type="ECO:0000313" key="11">
    <source>
        <dbReference type="Proteomes" id="UP000225706"/>
    </source>
</evidence>
<dbReference type="Gene3D" id="1.10.510.10">
    <property type="entry name" value="Transferase(Phosphotransferase) domain 1"/>
    <property type="match status" value="1"/>
</dbReference>
<dbReference type="PIRSF" id="PIRSF000654">
    <property type="entry name" value="Integrin-linked_kinase"/>
    <property type="match status" value="1"/>
</dbReference>
<evidence type="ECO:0000313" key="10">
    <source>
        <dbReference type="EMBL" id="PFX25220.1"/>
    </source>
</evidence>
<dbReference type="PANTHER" id="PTHR45832">
    <property type="entry name" value="SERINE/THREONINE-PROTEIN KINASE SAMKA-RELATED-RELATED"/>
    <property type="match status" value="1"/>
</dbReference>
<keyword evidence="4" id="KW-0479">Metal-binding</keyword>
<organism evidence="10 11">
    <name type="scientific">Stylophora pistillata</name>
    <name type="common">Smooth cauliflower coral</name>
    <dbReference type="NCBI Taxonomy" id="50429"/>
    <lineage>
        <taxon>Eukaryota</taxon>
        <taxon>Metazoa</taxon>
        <taxon>Cnidaria</taxon>
        <taxon>Anthozoa</taxon>
        <taxon>Hexacorallia</taxon>
        <taxon>Scleractinia</taxon>
        <taxon>Astrocoeniina</taxon>
        <taxon>Pocilloporidae</taxon>
        <taxon>Stylophora</taxon>
    </lineage>
</organism>
<feature type="binding site" evidence="8">
    <location>
        <position position="59"/>
    </location>
    <ligand>
        <name>ATP</name>
        <dbReference type="ChEBI" id="CHEBI:30616"/>
    </ligand>
</feature>
<dbReference type="InterPro" id="IPR017441">
    <property type="entry name" value="Protein_kinase_ATP_BS"/>
</dbReference>
<dbReference type="InterPro" id="IPR000719">
    <property type="entry name" value="Prot_kinase_dom"/>
</dbReference>
<proteinExistence type="predicted"/>
<reference evidence="11" key="1">
    <citation type="journal article" date="2017" name="bioRxiv">
        <title>Comparative analysis of the genomes of Stylophora pistillata and Acropora digitifera provides evidence for extensive differences between species of corals.</title>
        <authorList>
            <person name="Voolstra C.R."/>
            <person name="Li Y."/>
            <person name="Liew Y.J."/>
            <person name="Baumgarten S."/>
            <person name="Zoccola D."/>
            <person name="Flot J.-F."/>
            <person name="Tambutte S."/>
            <person name="Allemand D."/>
            <person name="Aranda M."/>
        </authorList>
    </citation>
    <scope>NUCLEOTIDE SEQUENCE [LARGE SCALE GENOMIC DNA]</scope>
</reference>
<dbReference type="Proteomes" id="UP000225706">
    <property type="component" value="Unassembled WGS sequence"/>
</dbReference>